<dbReference type="STRING" id="658187.LDG_7421"/>
<gene>
    <name evidence="3" type="ORF">LDG_7421</name>
</gene>
<dbReference type="OrthoDB" id="9151209at2"/>
<dbReference type="InParanoid" id="G9EQ75"/>
<sequence>MNLKFFYAKQLYQLKQKITHLSERDKVLLLFITVIILFTFWFLVIWEPQTNSINELNQKTEKVQGQIDALTQKKMIISILISNPNTAGIIKHFNELTTKLAKLNKEITRYNERYISSRNLAKLLHDMLKQTLGVTIDDFSTVPPPIAPITTTPQTPPAQIPVVPLSLQATHYRLIIRGTYFPIMNYLQHLEQLPWQLYWDKFDYTVTTYPEGIATVEFYTLKPQSTQLIVTPGHNE</sequence>
<dbReference type="Proteomes" id="UP000002770">
    <property type="component" value="Unassembled WGS sequence"/>
</dbReference>
<keyword evidence="2" id="KW-0812">Transmembrane</keyword>
<dbReference type="eggNOG" id="COG3149">
    <property type="taxonomic scope" value="Bacteria"/>
</dbReference>
<organism evidence="3 4">
    <name type="scientific">Legionella drancourtii LLAP12</name>
    <dbReference type="NCBI Taxonomy" id="658187"/>
    <lineage>
        <taxon>Bacteria</taxon>
        <taxon>Pseudomonadati</taxon>
        <taxon>Pseudomonadota</taxon>
        <taxon>Gammaproteobacteria</taxon>
        <taxon>Legionellales</taxon>
        <taxon>Legionellaceae</taxon>
        <taxon>Legionella</taxon>
    </lineage>
</organism>
<accession>G9EQ75</accession>
<evidence type="ECO:0000256" key="1">
    <source>
        <dbReference type="SAM" id="Coils"/>
    </source>
</evidence>
<keyword evidence="4" id="KW-1185">Reference proteome</keyword>
<dbReference type="HOGENOM" id="CLU_102941_0_0_6"/>
<dbReference type="EMBL" id="JH413828">
    <property type="protein sequence ID" value="EHL30650.1"/>
    <property type="molecule type" value="Genomic_DNA"/>
</dbReference>
<protein>
    <recommendedName>
        <fullName evidence="5">MSHA biogenesis protein MshJ</fullName>
    </recommendedName>
</protein>
<evidence type="ECO:0000256" key="2">
    <source>
        <dbReference type="SAM" id="Phobius"/>
    </source>
</evidence>
<proteinExistence type="predicted"/>
<feature type="coiled-coil region" evidence="1">
    <location>
        <begin position="53"/>
        <end position="120"/>
    </location>
</feature>
<feature type="transmembrane region" description="Helical" evidence="2">
    <location>
        <begin position="27"/>
        <end position="46"/>
    </location>
</feature>
<keyword evidence="2" id="KW-1133">Transmembrane helix</keyword>
<dbReference type="AlphaFoldDB" id="G9EQ75"/>
<name>G9EQ75_9GAMM</name>
<evidence type="ECO:0008006" key="5">
    <source>
        <dbReference type="Google" id="ProtNLM"/>
    </source>
</evidence>
<dbReference type="RefSeq" id="WP_006871330.1">
    <property type="nucleotide sequence ID" value="NZ_JH413828.1"/>
</dbReference>
<keyword evidence="2" id="KW-0472">Membrane</keyword>
<evidence type="ECO:0000313" key="3">
    <source>
        <dbReference type="EMBL" id="EHL30650.1"/>
    </source>
</evidence>
<evidence type="ECO:0000313" key="4">
    <source>
        <dbReference type="Proteomes" id="UP000002770"/>
    </source>
</evidence>
<keyword evidence="1" id="KW-0175">Coiled coil</keyword>
<reference evidence="3 4" key="1">
    <citation type="journal article" date="2011" name="BMC Genomics">
        <title>Insight into cross-talk between intra-amoebal pathogens.</title>
        <authorList>
            <person name="Gimenez G."/>
            <person name="Bertelli C."/>
            <person name="Moliner C."/>
            <person name="Robert C."/>
            <person name="Raoult D."/>
            <person name="Fournier P.E."/>
            <person name="Greub G."/>
        </authorList>
    </citation>
    <scope>NUCLEOTIDE SEQUENCE [LARGE SCALE GENOMIC DNA]</scope>
    <source>
        <strain evidence="3 4">LLAP12</strain>
    </source>
</reference>